<dbReference type="SUPFAM" id="SSF55856">
    <property type="entry name" value="Cytochrome b5-like heme/steroid binding domain"/>
    <property type="match status" value="1"/>
</dbReference>
<dbReference type="Pfam" id="PF00173">
    <property type="entry name" value="Cyt-b5"/>
    <property type="match status" value="1"/>
</dbReference>
<evidence type="ECO:0000256" key="7">
    <source>
        <dbReference type="ARBA" id="ARBA00022989"/>
    </source>
</evidence>
<accession>A0A9W8AVM3</accession>
<evidence type="ECO:0000256" key="1">
    <source>
        <dbReference type="ARBA" id="ARBA00004141"/>
    </source>
</evidence>
<dbReference type="CDD" id="cd03506">
    <property type="entry name" value="Delta6-FADS-like"/>
    <property type="match status" value="1"/>
</dbReference>
<keyword evidence="6" id="KW-0479">Metal-binding</keyword>
<dbReference type="InterPro" id="IPR036400">
    <property type="entry name" value="Cyt_B5-like_heme/steroid_sf"/>
</dbReference>
<dbReference type="PROSITE" id="PS00191">
    <property type="entry name" value="CYTOCHROME_B5_1"/>
    <property type="match status" value="1"/>
</dbReference>
<feature type="transmembrane region" description="Helical" evidence="13">
    <location>
        <begin position="381"/>
        <end position="400"/>
    </location>
</feature>
<dbReference type="InterPro" id="IPR001199">
    <property type="entry name" value="Cyt_B5-like_heme/steroid-bd"/>
</dbReference>
<evidence type="ECO:0000256" key="10">
    <source>
        <dbReference type="ARBA" id="ARBA00023098"/>
    </source>
</evidence>
<dbReference type="EMBL" id="JANBPY010000281">
    <property type="protein sequence ID" value="KAJ1967792.1"/>
    <property type="molecule type" value="Genomic_DNA"/>
</dbReference>
<name>A0A9W8AVM3_9FUNG</name>
<dbReference type="Pfam" id="PF00487">
    <property type="entry name" value="FA_desaturase"/>
    <property type="match status" value="1"/>
</dbReference>
<dbReference type="InterPro" id="IPR005804">
    <property type="entry name" value="FA_desaturase_dom"/>
</dbReference>
<keyword evidence="8" id="KW-0560">Oxidoreductase</keyword>
<evidence type="ECO:0000256" key="8">
    <source>
        <dbReference type="ARBA" id="ARBA00023002"/>
    </source>
</evidence>
<dbReference type="AlphaFoldDB" id="A0A9W8AVM3"/>
<dbReference type="Gene3D" id="3.10.120.10">
    <property type="entry name" value="Cytochrome b5-like heme/steroid binding domain"/>
    <property type="match status" value="1"/>
</dbReference>
<evidence type="ECO:0000313" key="15">
    <source>
        <dbReference type="EMBL" id="KAJ1967792.1"/>
    </source>
</evidence>
<dbReference type="GO" id="GO:0016717">
    <property type="term" value="F:oxidoreductase activity, acting on paired donors, with oxidation of a pair of donors resulting in the reduction of molecular oxygen to two molecules of water"/>
    <property type="evidence" value="ECO:0007669"/>
    <property type="project" value="TreeGrafter"/>
</dbReference>
<dbReference type="GO" id="GO:0020037">
    <property type="term" value="F:heme binding"/>
    <property type="evidence" value="ECO:0007669"/>
    <property type="project" value="InterPro"/>
</dbReference>
<dbReference type="PANTHER" id="PTHR19353:SF30">
    <property type="entry name" value="DELTA 8-(E)-SPHINGOLIPID DESATURASE"/>
    <property type="match status" value="1"/>
</dbReference>
<evidence type="ECO:0000256" key="11">
    <source>
        <dbReference type="ARBA" id="ARBA00023136"/>
    </source>
</evidence>
<evidence type="ECO:0000256" key="9">
    <source>
        <dbReference type="ARBA" id="ARBA00023004"/>
    </source>
</evidence>
<evidence type="ECO:0000259" key="14">
    <source>
        <dbReference type="PROSITE" id="PS50255"/>
    </source>
</evidence>
<comment type="caution">
    <text evidence="15">The sequence shown here is derived from an EMBL/GenBank/DDBJ whole genome shotgun (WGS) entry which is preliminary data.</text>
</comment>
<feature type="region of interest" description="Disordered" evidence="12">
    <location>
        <begin position="102"/>
        <end position="126"/>
    </location>
</feature>
<reference evidence="15" key="1">
    <citation type="submission" date="2022-07" db="EMBL/GenBank/DDBJ databases">
        <title>Phylogenomic reconstructions and comparative analyses of Kickxellomycotina fungi.</title>
        <authorList>
            <person name="Reynolds N.K."/>
            <person name="Stajich J.E."/>
            <person name="Barry K."/>
            <person name="Grigoriev I.V."/>
            <person name="Crous P."/>
            <person name="Smith M.E."/>
        </authorList>
    </citation>
    <scope>NUCLEOTIDE SEQUENCE</scope>
    <source>
        <strain evidence="15">RSA 1196</strain>
    </source>
</reference>
<protein>
    <recommendedName>
        <fullName evidence="14">Cytochrome b5 heme-binding domain-containing protein</fullName>
    </recommendedName>
</protein>
<dbReference type="InterPro" id="IPR012171">
    <property type="entry name" value="Fatty_acid_desaturase"/>
</dbReference>
<keyword evidence="9" id="KW-0408">Iron</keyword>
<comment type="subcellular location">
    <subcellularLocation>
        <location evidence="1">Membrane</location>
        <topology evidence="1">Multi-pass membrane protein</topology>
    </subcellularLocation>
</comment>
<evidence type="ECO:0000256" key="3">
    <source>
        <dbReference type="ARBA" id="ARBA00009295"/>
    </source>
</evidence>
<sequence>MPAVSHDEFTRRVEQGEALFIYDSKVYRVDGFINRHPGGRLAIWHMLGRDATSEIRVLHPDWVVTRMLPAFCIGQYTKDVNSELDEAVQGLCSSQKELTEPSKVIEKGSAKGTNENPSLSHVRPSHDSLPGVQDYTTRTVNRQIAQLEKTVEPETLPMDYDAIEADFHRLELQIKKMGLENTNYWCYAEEGVRYVSFLLGTFILALWGPEHWLNYTLSAVCCGLLWQQLALCAHDLGHNGVTHKRSWDGLLGVLLADFIGGLSIGWWKKNHNVHHIVTNDPEHDPDIQHLPFFAVTTKLFHNMRSSYYARQLQFDWFARFLIPFQHLLYIPILCFGRFNLYFLSLSHLLTADFAPWRWLELTGMTFFWTWYITFLSQFPSWQWALFHALLSHMVTVILHLQITLSHFGMSSTCPDPERECFAARQLRTTMDIDCPAWFDWFHGGLQFQVEHHLFPRVPRHNLRQVQVLVKDFAARHPGLKFYSFNFLHAIELVLDSMKSVGEQVQTWVRTRMMTQKSL</sequence>
<evidence type="ECO:0000256" key="6">
    <source>
        <dbReference type="ARBA" id="ARBA00022723"/>
    </source>
</evidence>
<evidence type="ECO:0000256" key="2">
    <source>
        <dbReference type="ARBA" id="ARBA00005189"/>
    </source>
</evidence>
<gene>
    <name evidence="15" type="ORF">IWQ62_001636</name>
</gene>
<keyword evidence="5 13" id="KW-0812">Transmembrane</keyword>
<evidence type="ECO:0000256" key="4">
    <source>
        <dbReference type="ARBA" id="ARBA00022617"/>
    </source>
</evidence>
<dbReference type="Proteomes" id="UP001150925">
    <property type="component" value="Unassembled WGS sequence"/>
</dbReference>
<dbReference type="PANTHER" id="PTHR19353">
    <property type="entry name" value="FATTY ACID DESATURASE 2"/>
    <property type="match status" value="1"/>
</dbReference>
<dbReference type="PIRSF" id="PIRSF015921">
    <property type="entry name" value="FA_sphinglp_des"/>
    <property type="match status" value="1"/>
</dbReference>
<dbReference type="GO" id="GO:0016020">
    <property type="term" value="C:membrane"/>
    <property type="evidence" value="ECO:0007669"/>
    <property type="project" value="UniProtKB-SubCell"/>
</dbReference>
<dbReference type="PROSITE" id="PS50255">
    <property type="entry name" value="CYTOCHROME_B5_2"/>
    <property type="match status" value="1"/>
</dbReference>
<proteinExistence type="inferred from homology"/>
<dbReference type="SMART" id="SM01117">
    <property type="entry name" value="Cyt-b5"/>
    <property type="match status" value="1"/>
</dbReference>
<keyword evidence="7 13" id="KW-1133">Transmembrane helix</keyword>
<evidence type="ECO:0000256" key="5">
    <source>
        <dbReference type="ARBA" id="ARBA00022692"/>
    </source>
</evidence>
<comment type="similarity">
    <text evidence="3">Belongs to the fatty acid desaturase type 1 family.</text>
</comment>
<organism evidence="15 16">
    <name type="scientific">Dispira parvispora</name>
    <dbReference type="NCBI Taxonomy" id="1520584"/>
    <lineage>
        <taxon>Eukaryota</taxon>
        <taxon>Fungi</taxon>
        <taxon>Fungi incertae sedis</taxon>
        <taxon>Zoopagomycota</taxon>
        <taxon>Kickxellomycotina</taxon>
        <taxon>Dimargaritomycetes</taxon>
        <taxon>Dimargaritales</taxon>
        <taxon>Dimargaritaceae</taxon>
        <taxon>Dispira</taxon>
    </lineage>
</organism>
<feature type="domain" description="Cytochrome b5 heme-binding" evidence="14">
    <location>
        <begin position="1"/>
        <end position="77"/>
    </location>
</feature>
<keyword evidence="16" id="KW-1185">Reference proteome</keyword>
<evidence type="ECO:0000256" key="12">
    <source>
        <dbReference type="SAM" id="MobiDB-lite"/>
    </source>
</evidence>
<keyword evidence="10" id="KW-0443">Lipid metabolism</keyword>
<dbReference type="OrthoDB" id="260091at2759"/>
<dbReference type="GO" id="GO:0006629">
    <property type="term" value="P:lipid metabolic process"/>
    <property type="evidence" value="ECO:0007669"/>
    <property type="project" value="UniProtKB-KW"/>
</dbReference>
<dbReference type="InterPro" id="IPR018506">
    <property type="entry name" value="Cyt_B5_heme-BS"/>
</dbReference>
<evidence type="ECO:0000313" key="16">
    <source>
        <dbReference type="Proteomes" id="UP001150925"/>
    </source>
</evidence>
<evidence type="ECO:0000256" key="13">
    <source>
        <dbReference type="SAM" id="Phobius"/>
    </source>
</evidence>
<dbReference type="GO" id="GO:0046872">
    <property type="term" value="F:metal ion binding"/>
    <property type="evidence" value="ECO:0007669"/>
    <property type="project" value="UniProtKB-KW"/>
</dbReference>
<keyword evidence="4" id="KW-0349">Heme</keyword>
<keyword evidence="11 13" id="KW-0472">Membrane</keyword>
<feature type="transmembrane region" description="Helical" evidence="13">
    <location>
        <begin position="326"/>
        <end position="346"/>
    </location>
</feature>
<comment type="pathway">
    <text evidence="2">Lipid metabolism.</text>
</comment>
<feature type="transmembrane region" description="Helical" evidence="13">
    <location>
        <begin position="358"/>
        <end position="375"/>
    </location>
</feature>